<sequence length="274" mass="32324">MKKCTICGCDKPYSEFHKQASRPDGYGNWCKPCKKVKKSEQYMASRDQVLARVATYRKENPEKVSEAKRRCYVSKKPEYQAKQKAYYQTNRSSVLEKCREYRIANSEQKKARDKAYRDANRERLNAWQSEYQSANWERIKLYQAKYSAMRYKNDPLYALSRLVRRRMSIVLRERGFAKESRSSQMLGCDYETLMTHLEAKFSDEMCWENRGEWHIDHIIPLASAKTEKELLALCHYTNLQPLWAADNLAKGARMPDQYSMERNNVPANLPSCRC</sequence>
<dbReference type="Gene3D" id="1.10.30.50">
    <property type="match status" value="1"/>
</dbReference>
<keyword evidence="1" id="KW-0540">Nuclease</keyword>
<accession>A0AB39C0F6</accession>
<dbReference type="GO" id="GO:0004519">
    <property type="term" value="F:endonuclease activity"/>
    <property type="evidence" value="ECO:0007669"/>
    <property type="project" value="UniProtKB-KW"/>
</dbReference>
<evidence type="ECO:0000313" key="1">
    <source>
        <dbReference type="EMBL" id="XDI97834.1"/>
    </source>
</evidence>
<dbReference type="EMBL" id="PP986815">
    <property type="protein sequence ID" value="XDI97834.1"/>
    <property type="molecule type" value="Genomic_DNA"/>
</dbReference>
<keyword evidence="1" id="KW-0255">Endonuclease</keyword>
<protein>
    <submittedName>
        <fullName evidence="1">Endonuclease VII</fullName>
    </submittedName>
</protein>
<name>A0AB39C0F6_9CAUD</name>
<proteinExistence type="predicted"/>
<organism evidence="1">
    <name type="scientific">Pakpunavirus sp</name>
    <dbReference type="NCBI Taxonomy" id="2833053"/>
    <lineage>
        <taxon>Viruses</taxon>
        <taxon>Duplodnaviria</taxon>
        <taxon>Heunggongvirae</taxon>
        <taxon>Uroviricota</taxon>
        <taxon>Caudoviricetes</taxon>
        <taxon>Vandenendeviridae</taxon>
        <taxon>Skurskavirinae</taxon>
        <taxon>Pakpunavirus</taxon>
    </lineage>
</organism>
<keyword evidence="1" id="KW-0378">Hydrolase</keyword>
<reference evidence="1" key="1">
    <citation type="submission" date="2024-06" db="EMBL/GenBank/DDBJ databases">
        <authorList>
            <person name="Agudelo-Romero P."/>
            <person name="Caparros-Martin J.A."/>
            <person name="Sharma A."/>
            <person name="Saladie M."/>
            <person name="Stick S.M."/>
            <person name="O'Gara F."/>
        </authorList>
    </citation>
    <scope>NUCLEOTIDE SEQUENCE</scope>
    <source>
        <strain evidence="1">VContig1</strain>
    </source>
</reference>